<evidence type="ECO:0000313" key="6">
    <source>
        <dbReference type="Proteomes" id="UP001501758"/>
    </source>
</evidence>
<evidence type="ECO:0000256" key="3">
    <source>
        <dbReference type="ARBA" id="ARBA00023237"/>
    </source>
</evidence>
<proteinExistence type="predicted"/>
<protein>
    <recommendedName>
        <fullName evidence="4">TonB-dependent receptor plug domain-containing protein</fullName>
    </recommendedName>
</protein>
<gene>
    <name evidence="5" type="ORF">GCM10009430_20570</name>
</gene>
<dbReference type="SUPFAM" id="SSF56935">
    <property type="entry name" value="Porins"/>
    <property type="match status" value="1"/>
</dbReference>
<keyword evidence="3" id="KW-0998">Cell outer membrane</keyword>
<evidence type="ECO:0000313" key="5">
    <source>
        <dbReference type="EMBL" id="GAA0720420.1"/>
    </source>
</evidence>
<evidence type="ECO:0000256" key="2">
    <source>
        <dbReference type="ARBA" id="ARBA00023136"/>
    </source>
</evidence>
<reference evidence="5 6" key="1">
    <citation type="journal article" date="2019" name="Int. J. Syst. Evol. Microbiol.">
        <title>The Global Catalogue of Microorganisms (GCM) 10K type strain sequencing project: providing services to taxonomists for standard genome sequencing and annotation.</title>
        <authorList>
            <consortium name="The Broad Institute Genomics Platform"/>
            <consortium name="The Broad Institute Genome Sequencing Center for Infectious Disease"/>
            <person name="Wu L."/>
            <person name="Ma J."/>
        </authorList>
    </citation>
    <scope>NUCLEOTIDE SEQUENCE [LARGE SCALE GENOMIC DNA]</scope>
    <source>
        <strain evidence="5 6">JCM 15974</strain>
    </source>
</reference>
<organism evidence="5 6">
    <name type="scientific">Aquimarina litoralis</name>
    <dbReference type="NCBI Taxonomy" id="584605"/>
    <lineage>
        <taxon>Bacteria</taxon>
        <taxon>Pseudomonadati</taxon>
        <taxon>Bacteroidota</taxon>
        <taxon>Flavobacteriia</taxon>
        <taxon>Flavobacteriales</taxon>
        <taxon>Flavobacteriaceae</taxon>
        <taxon>Aquimarina</taxon>
    </lineage>
</organism>
<accession>A0ABN1ISB2</accession>
<dbReference type="EMBL" id="BAAAGE010000002">
    <property type="protein sequence ID" value="GAA0720420.1"/>
    <property type="molecule type" value="Genomic_DNA"/>
</dbReference>
<dbReference type="InterPro" id="IPR036942">
    <property type="entry name" value="Beta-barrel_TonB_sf"/>
</dbReference>
<dbReference type="Gene3D" id="2.40.170.20">
    <property type="entry name" value="TonB-dependent receptor, beta-barrel domain"/>
    <property type="match status" value="1"/>
</dbReference>
<sequence>MDNKYVSYYHILFLLFLFGSTGIAQNTSFIKFSDKIEELEKKFDIDFSYNHTTFKNIFLRRNISCDNIQDCIKNIEQRARVTFEKNNSESYIILPIRKNINFQVIDDTSNSTISTLEYQINDHPVDYIFSTNETFTLQNVFLLDSISIHLYSFKSVKLKAEDLLNTPVLKLSKKQFQLDEIVLNSYVTKGIDSKISDHSIQINTQSLGLLAGETDGDIFNVINNIPGIHSPSGKPGNLNFRGNTFDQNLVQIDDIPIYHSGHFLGAISPYNTSVVTDVEIQRNSLPVKWGGRVGGLINMTTYDKIPKENRYEISINSILAGATIKTKLINKKLGLVVSGRSSYPNFNTPKLEAISILSFQGSRLESVADEVNSSSNFDIGFYDINAKLNYDINDQNAITLSFINIQNDLSAQVRNQNEDDEVDFRELELDNWGFTAKWQSQLSKKLKTELRFSKSNFDLNSMSEGFVQNTRSDVERFDNTVLDTRVITEITYDYNDHLSFESGYTLTEHRLTSKEFGQQSNIDSERRQSAIVHSNYISFQKKWNERLIINFGLHNNYYSPLHNLYVNPRFSASYLVNDQLYLKTSFGSSNQFIQKKFTNDFDDFNTTNQLWFLPNDEIRPLKGTQTMIGGIFDSSKWLIDLELYHKKTNDISQKSDDQLGSITSFGTNLFIKKKWRRIEAFINYSLSKTETNFLETSNAFFDQRHIINLTGLVNLEKWKFALSWGYFSGLPVIFPNDSNTGNTATTEFSNRFPGLHQLDFSTSYTFYNTSKSFKTVIGLSILNAYGQDNIVNAFQNQDDNSLRKASRFSPNLQINLFF</sequence>
<dbReference type="InterPro" id="IPR012910">
    <property type="entry name" value="Plug_dom"/>
</dbReference>
<comment type="subcellular location">
    <subcellularLocation>
        <location evidence="1">Cell outer membrane</location>
    </subcellularLocation>
</comment>
<dbReference type="Proteomes" id="UP001501758">
    <property type="component" value="Unassembled WGS sequence"/>
</dbReference>
<feature type="domain" description="TonB-dependent receptor plug" evidence="4">
    <location>
        <begin position="215"/>
        <end position="295"/>
    </location>
</feature>
<dbReference type="RefSeq" id="WP_343912231.1">
    <property type="nucleotide sequence ID" value="NZ_BAAAGE010000002.1"/>
</dbReference>
<dbReference type="Pfam" id="PF07715">
    <property type="entry name" value="Plug"/>
    <property type="match status" value="1"/>
</dbReference>
<evidence type="ECO:0000259" key="4">
    <source>
        <dbReference type="Pfam" id="PF07715"/>
    </source>
</evidence>
<name>A0ABN1ISB2_9FLAO</name>
<dbReference type="InterPro" id="IPR037066">
    <property type="entry name" value="Plug_dom_sf"/>
</dbReference>
<comment type="caution">
    <text evidence="5">The sequence shown here is derived from an EMBL/GenBank/DDBJ whole genome shotgun (WGS) entry which is preliminary data.</text>
</comment>
<keyword evidence="6" id="KW-1185">Reference proteome</keyword>
<keyword evidence="2" id="KW-0472">Membrane</keyword>
<evidence type="ECO:0000256" key="1">
    <source>
        <dbReference type="ARBA" id="ARBA00004442"/>
    </source>
</evidence>
<dbReference type="Gene3D" id="2.170.130.10">
    <property type="entry name" value="TonB-dependent receptor, plug domain"/>
    <property type="match status" value="1"/>
</dbReference>